<protein>
    <submittedName>
        <fullName evidence="2">DMT family transporter</fullName>
    </submittedName>
</protein>
<sequence length="335" mass="35691">MNAHSLDQIKLTQESRKVRIGMVYAALGAPMLGLAFGFAGLAGALHPFDMAYPTGPLTFQFFEYMFGVLTIFIYSFVVGTAKDNFRIFRSKISWYGVFMAMTGMIGDFLFFASAAIVGGAIAGPLAGLFGFWGAVVTSIVYREKIMQKWTLVGVAFIVIGIWVASGGMSLAAPAGVSSTAILIGAGMGLLAAIIYGIESFAIAAGSDMMPEESSLFWRAGWALVGAIILNFAIMPKFTDIASVMFKDPMWWSYAAVTGGAWGIFMIVSLYIGINTAGTVGGGLLASTGFVWTTFLSMTIYGGKWSTSLMLGSLILFLGIGVMLLRPAKLIAKLRS</sequence>
<feature type="transmembrane region" description="Helical" evidence="1">
    <location>
        <begin position="21"/>
        <end position="41"/>
    </location>
</feature>
<feature type="transmembrane region" description="Helical" evidence="1">
    <location>
        <begin position="306"/>
        <end position="324"/>
    </location>
</feature>
<keyword evidence="1" id="KW-0812">Transmembrane</keyword>
<feature type="transmembrane region" description="Helical" evidence="1">
    <location>
        <begin position="253"/>
        <end position="273"/>
    </location>
</feature>
<dbReference type="Proteomes" id="UP000287156">
    <property type="component" value="Unassembled WGS sequence"/>
</dbReference>
<feature type="transmembrane region" description="Helical" evidence="1">
    <location>
        <begin position="92"/>
        <end position="115"/>
    </location>
</feature>
<feature type="transmembrane region" description="Helical" evidence="1">
    <location>
        <begin position="61"/>
        <end position="80"/>
    </location>
</feature>
<dbReference type="OrthoDB" id="2989939at2"/>
<dbReference type="AlphaFoldDB" id="A0A429Y763"/>
<proteinExistence type="predicted"/>
<feature type="transmembrane region" description="Helical" evidence="1">
    <location>
        <begin position="215"/>
        <end position="233"/>
    </location>
</feature>
<name>A0A429Y763_9BACI</name>
<reference evidence="2" key="1">
    <citation type="submission" date="2018-12" db="EMBL/GenBank/DDBJ databases">
        <authorList>
            <person name="Sun L."/>
            <person name="Chen Z."/>
        </authorList>
    </citation>
    <scope>NUCLEOTIDE SEQUENCE [LARGE SCALE GENOMIC DNA]</scope>
    <source>
        <strain evidence="2">3-2-2</strain>
    </source>
</reference>
<organism evidence="2 3">
    <name type="scientific">Siminovitchia acidinfaciens</name>
    <dbReference type="NCBI Taxonomy" id="2321395"/>
    <lineage>
        <taxon>Bacteria</taxon>
        <taxon>Bacillati</taxon>
        <taxon>Bacillota</taxon>
        <taxon>Bacilli</taxon>
        <taxon>Bacillales</taxon>
        <taxon>Bacillaceae</taxon>
        <taxon>Siminovitchia</taxon>
    </lineage>
</organism>
<feature type="transmembrane region" description="Helical" evidence="1">
    <location>
        <begin position="121"/>
        <end position="141"/>
    </location>
</feature>
<keyword evidence="1" id="KW-0472">Membrane</keyword>
<evidence type="ECO:0000313" key="3">
    <source>
        <dbReference type="Proteomes" id="UP000287156"/>
    </source>
</evidence>
<feature type="transmembrane region" description="Helical" evidence="1">
    <location>
        <begin position="280"/>
        <end position="300"/>
    </location>
</feature>
<dbReference type="RefSeq" id="WP_126047183.1">
    <property type="nucleotide sequence ID" value="NZ_QYTV02000001.1"/>
</dbReference>
<evidence type="ECO:0000313" key="2">
    <source>
        <dbReference type="EMBL" id="RST77307.1"/>
    </source>
</evidence>
<keyword evidence="3" id="KW-1185">Reference proteome</keyword>
<accession>A0A429Y763</accession>
<feature type="transmembrane region" description="Helical" evidence="1">
    <location>
        <begin position="153"/>
        <end position="174"/>
    </location>
</feature>
<keyword evidence="1" id="KW-1133">Transmembrane helix</keyword>
<feature type="transmembrane region" description="Helical" evidence="1">
    <location>
        <begin position="180"/>
        <end position="203"/>
    </location>
</feature>
<dbReference type="EMBL" id="QYTV02000001">
    <property type="protein sequence ID" value="RST77307.1"/>
    <property type="molecule type" value="Genomic_DNA"/>
</dbReference>
<comment type="caution">
    <text evidence="2">The sequence shown here is derived from an EMBL/GenBank/DDBJ whole genome shotgun (WGS) entry which is preliminary data.</text>
</comment>
<gene>
    <name evidence="2" type="ORF">D4T97_002110</name>
</gene>
<evidence type="ECO:0000256" key="1">
    <source>
        <dbReference type="SAM" id="Phobius"/>
    </source>
</evidence>